<organism evidence="3 4">
    <name type="scientific">Conservatibacter flavescens</name>
    <dbReference type="NCBI Taxonomy" id="28161"/>
    <lineage>
        <taxon>Bacteria</taxon>
        <taxon>Pseudomonadati</taxon>
        <taxon>Pseudomonadota</taxon>
        <taxon>Gammaproteobacteria</taxon>
        <taxon>Pasteurellales</taxon>
        <taxon>Pasteurellaceae</taxon>
        <taxon>Conservatibacter</taxon>
    </lineage>
</organism>
<dbReference type="Pfam" id="PF10119">
    <property type="entry name" value="MethyTransf_Reg"/>
    <property type="match status" value="1"/>
</dbReference>
<evidence type="ECO:0000259" key="2">
    <source>
        <dbReference type="Pfam" id="PF10119"/>
    </source>
</evidence>
<dbReference type="GO" id="GO:0008168">
    <property type="term" value="F:methyltransferase activity"/>
    <property type="evidence" value="ECO:0007669"/>
    <property type="project" value="UniProtKB-KW"/>
</dbReference>
<dbReference type="RefSeq" id="WP_100287977.1">
    <property type="nucleotide sequence ID" value="NZ_PHHA01000003.1"/>
</dbReference>
<comment type="caution">
    <text evidence="3">The sequence shown here is derived from an EMBL/GenBank/DDBJ whole genome shotgun (WGS) entry which is preliminary data.</text>
</comment>
<dbReference type="InterPro" id="IPR029063">
    <property type="entry name" value="SAM-dependent_MTases_sf"/>
</dbReference>
<keyword evidence="4" id="KW-1185">Reference proteome</keyword>
<sequence length="513" mass="58818">MSNWSDGYLTDINYTYGYYKELSPKHIIVPLLLEGIAVPEIKNACELGFGQGISINIHATAGTAQWYGTDVNPAQTAFAREVAKKANNDAILTDQSFAEFCQRDDLPEFEYIGLHGIWSWINDENRHIIVDFIRRKLAVGGILYISYNSLPGWAATSPIRHLMNIWNKNMASSTDDYKDRVERAMHFGEKVLAQSVGLTQNSAEISNFLNELKNKNFRYLAHEYLNQNWQPMYFTEVSDYLEPAKLSYVCSANYLEDFYDVNFSSEQAQLFDSLPAQARVRQTTKDYMLNKRFRRDLWVKGGYKLNPKRLNMLRGQLKFMLITERDKVSLSVTHHRQAQLYPEQINSILDILADKKPHSVNEIWEAVNKEHIVNEQLLFVLLTLLYTKQDLVLVQEQEQIDSVKERCHALNQYLFELAQSSSETPYLASPVTGEAVICGQIDALCAFGVTKGLKSPKELAKFIWDIFKPQGTALRKENKILQTDKENLAELESLADKFNKETLPMLRQLGIIA</sequence>
<name>A0A2M8S4G7_9PAST</name>
<dbReference type="SUPFAM" id="SSF53335">
    <property type="entry name" value="S-adenosyl-L-methionine-dependent methyltransferases"/>
    <property type="match status" value="1"/>
</dbReference>
<dbReference type="GO" id="GO:0032259">
    <property type="term" value="P:methylation"/>
    <property type="evidence" value="ECO:0007669"/>
    <property type="project" value="UniProtKB-KW"/>
</dbReference>
<proteinExistence type="predicted"/>
<dbReference type="CDD" id="cd02440">
    <property type="entry name" value="AdoMet_MTases"/>
    <property type="match status" value="1"/>
</dbReference>
<gene>
    <name evidence="3" type="ORF">CVP05_02435</name>
</gene>
<dbReference type="OrthoDB" id="323463at2"/>
<dbReference type="EMBL" id="PHHA01000003">
    <property type="protein sequence ID" value="PJG86045.1"/>
    <property type="molecule type" value="Genomic_DNA"/>
</dbReference>
<dbReference type="AlphaFoldDB" id="A0A2M8S4G7"/>
<keyword evidence="3" id="KW-0808">Transferase</keyword>
<accession>A0A2M8S4G7</accession>
<feature type="domain" description="Methyltransferase regulatory" evidence="2">
    <location>
        <begin position="218"/>
        <end position="300"/>
    </location>
</feature>
<evidence type="ECO:0000313" key="3">
    <source>
        <dbReference type="EMBL" id="PJG86045.1"/>
    </source>
</evidence>
<keyword evidence="3" id="KW-0489">Methyltransferase</keyword>
<feature type="coiled-coil region" evidence="1">
    <location>
        <begin position="474"/>
        <end position="501"/>
    </location>
</feature>
<protein>
    <submittedName>
        <fullName evidence="3">Methyltransferase</fullName>
    </submittedName>
</protein>
<evidence type="ECO:0000256" key="1">
    <source>
        <dbReference type="SAM" id="Coils"/>
    </source>
</evidence>
<dbReference type="InterPro" id="IPR018773">
    <property type="entry name" value="MeTrfase_reg_dom_prd"/>
</dbReference>
<evidence type="ECO:0000313" key="4">
    <source>
        <dbReference type="Proteomes" id="UP000229329"/>
    </source>
</evidence>
<dbReference type="Gene3D" id="3.40.50.150">
    <property type="entry name" value="Vaccinia Virus protein VP39"/>
    <property type="match status" value="1"/>
</dbReference>
<keyword evidence="1" id="KW-0175">Coiled coil</keyword>
<reference evidence="3 4" key="1">
    <citation type="submission" date="2017-11" db="EMBL/GenBank/DDBJ databases">
        <title>Reclassification of Bisgaard taxon 7 as Conservatibacter flavescens gen. nov., sp. nov.</title>
        <authorList>
            <person name="Christensen H."/>
        </authorList>
    </citation>
    <scope>NUCLEOTIDE SEQUENCE [LARGE SCALE GENOMIC DNA]</scope>
    <source>
        <strain evidence="3 4">7_4</strain>
    </source>
</reference>
<dbReference type="Proteomes" id="UP000229329">
    <property type="component" value="Unassembled WGS sequence"/>
</dbReference>